<gene>
    <name evidence="3" type="ORF">GCM10011387_23790</name>
</gene>
<keyword evidence="1" id="KW-1133">Transmembrane helix</keyword>
<dbReference type="CDD" id="cd00761">
    <property type="entry name" value="Glyco_tranf_GTA_type"/>
    <property type="match status" value="1"/>
</dbReference>
<dbReference type="Proteomes" id="UP000651668">
    <property type="component" value="Unassembled WGS sequence"/>
</dbReference>
<organism evidence="3 4">
    <name type="scientific">Pedobacter quisquiliarum</name>
    <dbReference type="NCBI Taxonomy" id="1834438"/>
    <lineage>
        <taxon>Bacteria</taxon>
        <taxon>Pseudomonadati</taxon>
        <taxon>Bacteroidota</taxon>
        <taxon>Sphingobacteriia</taxon>
        <taxon>Sphingobacteriales</taxon>
        <taxon>Sphingobacteriaceae</taxon>
        <taxon>Pedobacter</taxon>
    </lineage>
</organism>
<dbReference type="SUPFAM" id="SSF53448">
    <property type="entry name" value="Nucleotide-diphospho-sugar transferases"/>
    <property type="match status" value="1"/>
</dbReference>
<evidence type="ECO:0000313" key="4">
    <source>
        <dbReference type="Proteomes" id="UP000651668"/>
    </source>
</evidence>
<accession>A0A916UDM9</accession>
<evidence type="ECO:0000259" key="2">
    <source>
        <dbReference type="Pfam" id="PF00535"/>
    </source>
</evidence>
<keyword evidence="1" id="KW-0472">Membrane</keyword>
<reference evidence="3" key="2">
    <citation type="submission" date="2020-09" db="EMBL/GenBank/DDBJ databases">
        <authorList>
            <person name="Sun Q."/>
            <person name="Zhou Y."/>
        </authorList>
    </citation>
    <scope>NUCLEOTIDE SEQUENCE</scope>
    <source>
        <strain evidence="3">CGMCC 1.15343</strain>
    </source>
</reference>
<comment type="caution">
    <text evidence="3">The sequence shown here is derived from an EMBL/GenBank/DDBJ whole genome shotgun (WGS) entry which is preliminary data.</text>
</comment>
<feature type="transmembrane region" description="Helical" evidence="1">
    <location>
        <begin position="6"/>
        <end position="24"/>
    </location>
</feature>
<dbReference type="InterPro" id="IPR001173">
    <property type="entry name" value="Glyco_trans_2-like"/>
</dbReference>
<keyword evidence="1" id="KW-0812">Transmembrane</keyword>
<dbReference type="Gene3D" id="3.90.550.10">
    <property type="entry name" value="Spore Coat Polysaccharide Biosynthesis Protein SpsA, Chain A"/>
    <property type="match status" value="1"/>
</dbReference>
<keyword evidence="4" id="KW-1185">Reference proteome</keyword>
<dbReference type="RefSeq" id="WP_188627122.1">
    <property type="nucleotide sequence ID" value="NZ_BMIL01000007.1"/>
</dbReference>
<feature type="transmembrane region" description="Helical" evidence="1">
    <location>
        <begin position="316"/>
        <end position="334"/>
    </location>
</feature>
<sequence>MIVFTYTVLVFLILRFTVTLFNFLSNPKLSAFRPAFASSVSIVITLRNEESNLLNLLDSIKAQDFTSFQVFIFYSAMEKQDEETVAQFCSYDNRFRMIKGDLQDLSWVAREATGDYLMLLDSNTHIHTGLINSMIYRLRVFKMGIVSVVPTPVLKSLRQQLVLPLSDFMLLNMVPLRLVRLFKTPVLSASNKDCLLLDAKLCFRNQWLERLDPAKGAADLLRLVKLDQQNAEVLLGNTFIYKCPKNNDAEALATAGDSLRLYFNGNLFVAFLYVFLVVVGPLIIFLVFDIKVLVLPIGLIFLSRVMIAFLTAQNPFYAVITHPLQMIMLLVVYIKALSSQLLTSGKQKTR</sequence>
<name>A0A916UDM9_9SPHI</name>
<proteinExistence type="predicted"/>
<protein>
    <recommendedName>
        <fullName evidence="2">Glycosyltransferase 2-like domain-containing protein</fullName>
    </recommendedName>
</protein>
<dbReference type="EMBL" id="BMIL01000007">
    <property type="protein sequence ID" value="GGC69644.1"/>
    <property type="molecule type" value="Genomic_DNA"/>
</dbReference>
<dbReference type="InterPro" id="IPR029044">
    <property type="entry name" value="Nucleotide-diphossugar_trans"/>
</dbReference>
<feature type="domain" description="Glycosyltransferase 2-like" evidence="2">
    <location>
        <begin position="41"/>
        <end position="139"/>
    </location>
</feature>
<evidence type="ECO:0000313" key="3">
    <source>
        <dbReference type="EMBL" id="GGC69644.1"/>
    </source>
</evidence>
<dbReference type="Pfam" id="PF00535">
    <property type="entry name" value="Glycos_transf_2"/>
    <property type="match status" value="1"/>
</dbReference>
<dbReference type="AlphaFoldDB" id="A0A916UDM9"/>
<feature type="transmembrane region" description="Helical" evidence="1">
    <location>
        <begin position="267"/>
        <end position="288"/>
    </location>
</feature>
<reference evidence="3" key="1">
    <citation type="journal article" date="2014" name="Int. J. Syst. Evol. Microbiol.">
        <title>Complete genome sequence of Corynebacterium casei LMG S-19264T (=DSM 44701T), isolated from a smear-ripened cheese.</title>
        <authorList>
            <consortium name="US DOE Joint Genome Institute (JGI-PGF)"/>
            <person name="Walter F."/>
            <person name="Albersmeier A."/>
            <person name="Kalinowski J."/>
            <person name="Ruckert C."/>
        </authorList>
    </citation>
    <scope>NUCLEOTIDE SEQUENCE</scope>
    <source>
        <strain evidence="3">CGMCC 1.15343</strain>
    </source>
</reference>
<evidence type="ECO:0000256" key="1">
    <source>
        <dbReference type="SAM" id="Phobius"/>
    </source>
</evidence>
<feature type="transmembrane region" description="Helical" evidence="1">
    <location>
        <begin position="293"/>
        <end position="310"/>
    </location>
</feature>